<comment type="cofactor">
    <cofactor evidence="1">
        <name>FAD</name>
        <dbReference type="ChEBI" id="CHEBI:57692"/>
    </cofactor>
</comment>
<evidence type="ECO:0000259" key="7">
    <source>
        <dbReference type="Pfam" id="PF07992"/>
    </source>
</evidence>
<feature type="transmembrane region" description="Helical" evidence="6">
    <location>
        <begin position="377"/>
        <end position="397"/>
    </location>
</feature>
<keyword evidence="6" id="KW-1133">Transmembrane helix</keyword>
<dbReference type="Pfam" id="PF07992">
    <property type="entry name" value="Pyr_redox_2"/>
    <property type="match status" value="1"/>
</dbReference>
<dbReference type="STRING" id="709323.GCA_001047135_01058"/>
<evidence type="ECO:0000313" key="8">
    <source>
        <dbReference type="EMBL" id="CAK1248755.1"/>
    </source>
</evidence>
<evidence type="ECO:0000313" key="10">
    <source>
        <dbReference type="Proteomes" id="UP001314262"/>
    </source>
</evidence>
<dbReference type="PRINTS" id="PR00469">
    <property type="entry name" value="PNDRDTASEII"/>
</dbReference>
<organism evidence="9">
    <name type="scientific">Fructobacillus tropaeoli</name>
    <dbReference type="NCBI Taxonomy" id="709323"/>
    <lineage>
        <taxon>Bacteria</taxon>
        <taxon>Bacillati</taxon>
        <taxon>Bacillota</taxon>
        <taxon>Bacilli</taxon>
        <taxon>Lactobacillales</taxon>
        <taxon>Lactobacillaceae</taxon>
        <taxon>Fructobacillus</taxon>
    </lineage>
</organism>
<keyword evidence="4" id="KW-0274">FAD</keyword>
<evidence type="ECO:0000256" key="6">
    <source>
        <dbReference type="SAM" id="Phobius"/>
    </source>
</evidence>
<keyword evidence="3" id="KW-0285">Flavoprotein</keyword>
<dbReference type="EC" id="1.6.99.3" evidence="8"/>
<dbReference type="EMBL" id="DF968082">
    <property type="protein sequence ID" value="GAP04505.1"/>
    <property type="molecule type" value="Genomic_DNA"/>
</dbReference>
<evidence type="ECO:0000256" key="1">
    <source>
        <dbReference type="ARBA" id="ARBA00001974"/>
    </source>
</evidence>
<gene>
    <name evidence="9" type="ORF">FTRO_0050580</name>
    <name evidence="8" type="ORF">R53137_KAKDMLNK_01186</name>
</gene>
<dbReference type="AlphaFoldDB" id="A0A3F3H071"/>
<proteinExistence type="inferred from homology"/>
<dbReference type="PRINTS" id="PR00368">
    <property type="entry name" value="FADPNR"/>
</dbReference>
<dbReference type="InterPro" id="IPR051169">
    <property type="entry name" value="NADH-Q_oxidoreductase"/>
</dbReference>
<evidence type="ECO:0000256" key="4">
    <source>
        <dbReference type="ARBA" id="ARBA00022827"/>
    </source>
</evidence>
<dbReference type="InterPro" id="IPR036188">
    <property type="entry name" value="FAD/NAD-bd_sf"/>
</dbReference>
<dbReference type="RefSeq" id="WP_059393916.1">
    <property type="nucleotide sequence ID" value="NZ_CAUZLT010000004.1"/>
</dbReference>
<keyword evidence="5 8" id="KW-0560">Oxidoreductase</keyword>
<keyword evidence="6" id="KW-0812">Transmembrane</keyword>
<dbReference type="EMBL" id="CAUZLT010000004">
    <property type="protein sequence ID" value="CAK1248755.1"/>
    <property type="molecule type" value="Genomic_DNA"/>
</dbReference>
<evidence type="ECO:0000256" key="5">
    <source>
        <dbReference type="ARBA" id="ARBA00023002"/>
    </source>
</evidence>
<dbReference type="GO" id="GO:0019646">
    <property type="term" value="P:aerobic electron transport chain"/>
    <property type="evidence" value="ECO:0007669"/>
    <property type="project" value="TreeGrafter"/>
</dbReference>
<name>A0A3F3H071_9LACO</name>
<dbReference type="SUPFAM" id="SSF51905">
    <property type="entry name" value="FAD/NAD(P)-binding domain"/>
    <property type="match status" value="1"/>
</dbReference>
<dbReference type="PANTHER" id="PTHR42913:SF3">
    <property type="entry name" value="64 KDA MITOCHONDRIAL NADH DEHYDROGENASE (EUROFUNG)"/>
    <property type="match status" value="1"/>
</dbReference>
<reference evidence="9" key="1">
    <citation type="journal article" date="2015" name="BMC Genomics">
        <title>Comparative genomics of Fructobacillus spp. and Leuconostoc spp. reveals niche-specific evolution of Fructobacillus spp.</title>
        <authorList>
            <person name="Endo A."/>
            <person name="Tanizawa Y."/>
            <person name="Tanaka N."/>
            <person name="Maeno S."/>
            <person name="Kumar H."/>
            <person name="Shiwa Y."/>
            <person name="Okada S."/>
            <person name="Yoshikawa H."/>
            <person name="Dicks L."/>
            <person name="Nakagawa J."/>
            <person name="Arita M."/>
        </authorList>
    </citation>
    <scope>NUCLEOTIDE SEQUENCE [LARGE SCALE GENOMIC DNA]</scope>
    <source>
        <strain evidence="9">F214-1</strain>
    </source>
</reference>
<dbReference type="GO" id="GO:0003955">
    <property type="term" value="F:NAD(P)H dehydrogenase (quinone) activity"/>
    <property type="evidence" value="ECO:0007669"/>
    <property type="project" value="TreeGrafter"/>
</dbReference>
<dbReference type="Proteomes" id="UP000064514">
    <property type="component" value="Unassembled WGS sequence"/>
</dbReference>
<dbReference type="Proteomes" id="UP001314262">
    <property type="component" value="Unassembled WGS sequence"/>
</dbReference>
<protein>
    <submittedName>
        <fullName evidence="8">FAD-containing subunit (Ndh)</fullName>
        <ecNumber evidence="8">1.6.99.3</ecNumber>
    </submittedName>
    <submittedName>
        <fullName evidence="9">Pyridine nucleotide-disulfide oxidoreductase</fullName>
    </submittedName>
</protein>
<evidence type="ECO:0000313" key="9">
    <source>
        <dbReference type="EMBL" id="GAP04505.1"/>
    </source>
</evidence>
<evidence type="ECO:0000256" key="2">
    <source>
        <dbReference type="ARBA" id="ARBA00005272"/>
    </source>
</evidence>
<accession>A0A3F3H071</accession>
<evidence type="ECO:0000256" key="3">
    <source>
        <dbReference type="ARBA" id="ARBA00022630"/>
    </source>
</evidence>
<reference evidence="8 10" key="2">
    <citation type="submission" date="2023-10" db="EMBL/GenBank/DDBJ databases">
        <authorList>
            <person name="Botero Cardona J."/>
        </authorList>
    </citation>
    <scope>NUCLEOTIDE SEQUENCE [LARGE SCALE GENOMIC DNA]</scope>
    <source>
        <strain evidence="8 10">R-53137</strain>
    </source>
</reference>
<dbReference type="PANTHER" id="PTHR42913">
    <property type="entry name" value="APOPTOSIS-INDUCING FACTOR 1"/>
    <property type="match status" value="1"/>
</dbReference>
<dbReference type="InterPro" id="IPR023753">
    <property type="entry name" value="FAD/NAD-binding_dom"/>
</dbReference>
<keyword evidence="6" id="KW-0472">Membrane</keyword>
<sequence length="407" mass="45059">MSKKTIAIVGAGLSGVYIAKRLARKLRRTDHQVLLFNDGSDAMTLQSVLPQIAVNTVPIESARYDLYQLFKNDKNVTFINQRVDDINFNHHLLMTKKNDYHYDYLILTTGSIGSAFGIPGVVEHATLFNSFDGALAVRADLEEFLEQQKTNPEQSLNITVVGGGPSGVELMAELASFKNHHQIDPERITLTLVNASQVLLPALTEPELSQKAKDFLTRRGVEVLNDTRVLGMTKHRLTLLDGQQLLTDKVYWATGLQVEPISNRWGIAINDHGQLTVDKHFRVLTEEGVPLSNVFAAGNIAAFTQNNQEGLPQLALAAEYAGNIIINRLIYQLGLAKDHGKSAKEQKNPGYFVSLGKNYGLSNAYGRNGSAGLVARWAKHAINLSFFAGIGSAYGFFRYFRYGRPKR</sequence>
<comment type="similarity">
    <text evidence="2">Belongs to the NADH dehydrogenase family.</text>
</comment>
<keyword evidence="10" id="KW-1185">Reference proteome</keyword>
<feature type="domain" description="FAD/NAD(P)-binding" evidence="7">
    <location>
        <begin position="5"/>
        <end position="321"/>
    </location>
</feature>
<dbReference type="Gene3D" id="3.50.50.100">
    <property type="match status" value="1"/>
</dbReference>